<name>Q1K430_DESA6</name>
<gene>
    <name evidence="6" type="ORF">Dace_3139</name>
</gene>
<dbReference type="Gene3D" id="3.30.70.270">
    <property type="match status" value="1"/>
</dbReference>
<dbReference type="GO" id="GO:0005886">
    <property type="term" value="C:plasma membrane"/>
    <property type="evidence" value="ECO:0007669"/>
    <property type="project" value="TreeGrafter"/>
</dbReference>
<accession>Q1K430</accession>
<dbReference type="Gene3D" id="3.30.450.20">
    <property type="entry name" value="PAS domain"/>
    <property type="match status" value="1"/>
</dbReference>
<dbReference type="PROSITE" id="PS50887">
    <property type="entry name" value="GGDEF"/>
    <property type="match status" value="1"/>
</dbReference>
<dbReference type="InterPro" id="IPR000160">
    <property type="entry name" value="GGDEF_dom"/>
</dbReference>
<dbReference type="CDD" id="cd01949">
    <property type="entry name" value="GGDEF"/>
    <property type="match status" value="1"/>
</dbReference>
<dbReference type="InterPro" id="IPR050469">
    <property type="entry name" value="Diguanylate_Cyclase"/>
</dbReference>
<evidence type="ECO:0000313" key="6">
    <source>
        <dbReference type="EMBL" id="EAT17273.1"/>
    </source>
</evidence>
<reference evidence="6" key="1">
    <citation type="submission" date="2006-05" db="EMBL/GenBank/DDBJ databases">
        <title>Annotation of the draft genome assembly of Desulfuromonas acetoxidans DSM 684.</title>
        <authorList>
            <consortium name="US DOE Joint Genome Institute (JGI-ORNL)"/>
            <person name="Larimer F."/>
            <person name="Land M."/>
            <person name="Hauser L."/>
        </authorList>
    </citation>
    <scope>NUCLEOTIDE SEQUENCE [LARGE SCALE GENOMIC DNA]</scope>
    <source>
        <strain evidence="6">DSM 684</strain>
    </source>
</reference>
<organism evidence="6 7">
    <name type="scientific">Desulfuromonas acetoxidans (strain DSM 684 / 11070)</name>
    <dbReference type="NCBI Taxonomy" id="281689"/>
    <lineage>
        <taxon>Bacteria</taxon>
        <taxon>Pseudomonadati</taxon>
        <taxon>Thermodesulfobacteriota</taxon>
        <taxon>Desulfuromonadia</taxon>
        <taxon>Desulfuromonadales</taxon>
        <taxon>Desulfuromonadaceae</taxon>
        <taxon>Desulfuromonas</taxon>
    </lineage>
</organism>
<dbReference type="GO" id="GO:1902201">
    <property type="term" value="P:negative regulation of bacterial-type flagellum-dependent cell motility"/>
    <property type="evidence" value="ECO:0007669"/>
    <property type="project" value="TreeGrafter"/>
</dbReference>
<keyword evidence="4" id="KW-0812">Transmembrane</keyword>
<evidence type="ECO:0000256" key="2">
    <source>
        <dbReference type="ARBA" id="ARBA00034247"/>
    </source>
</evidence>
<comment type="catalytic activity">
    <reaction evidence="2">
        <text>2 GTP = 3',3'-c-di-GMP + 2 diphosphate</text>
        <dbReference type="Rhea" id="RHEA:24898"/>
        <dbReference type="ChEBI" id="CHEBI:33019"/>
        <dbReference type="ChEBI" id="CHEBI:37565"/>
        <dbReference type="ChEBI" id="CHEBI:58805"/>
        <dbReference type="EC" id="2.7.7.65"/>
    </reaction>
</comment>
<dbReference type="Pfam" id="PF00990">
    <property type="entry name" value="GGDEF"/>
    <property type="match status" value="1"/>
</dbReference>
<dbReference type="AlphaFoldDB" id="Q1K430"/>
<dbReference type="RefSeq" id="WP_005997529.1">
    <property type="nucleotide sequence ID" value="NZ_AAEW02000001.1"/>
</dbReference>
<evidence type="ECO:0000256" key="1">
    <source>
        <dbReference type="ARBA" id="ARBA00012528"/>
    </source>
</evidence>
<keyword evidence="4" id="KW-1133">Transmembrane helix</keyword>
<evidence type="ECO:0000256" key="4">
    <source>
        <dbReference type="SAM" id="Phobius"/>
    </source>
</evidence>
<evidence type="ECO:0000259" key="5">
    <source>
        <dbReference type="PROSITE" id="PS50887"/>
    </source>
</evidence>
<keyword evidence="4" id="KW-0472">Membrane</keyword>
<dbReference type="EMBL" id="AAEW02000001">
    <property type="protein sequence ID" value="EAT17273.1"/>
    <property type="molecule type" value="Genomic_DNA"/>
</dbReference>
<comment type="caution">
    <text evidence="6">The sequence shown here is derived from an EMBL/GenBank/DDBJ whole genome shotgun (WGS) entry which is preliminary data.</text>
</comment>
<dbReference type="InterPro" id="IPR029151">
    <property type="entry name" value="Sensor-like_sf"/>
</dbReference>
<evidence type="ECO:0000313" key="7">
    <source>
        <dbReference type="Proteomes" id="UP000005695"/>
    </source>
</evidence>
<proteinExistence type="predicted"/>
<dbReference type="NCBIfam" id="TIGR00254">
    <property type="entry name" value="GGDEF"/>
    <property type="match status" value="1"/>
</dbReference>
<feature type="coiled-coil region" evidence="3">
    <location>
        <begin position="336"/>
        <end position="363"/>
    </location>
</feature>
<keyword evidence="7" id="KW-1185">Reference proteome</keyword>
<dbReference type="SMART" id="SM00267">
    <property type="entry name" value="GGDEF"/>
    <property type="match status" value="1"/>
</dbReference>
<dbReference type="GO" id="GO:0052621">
    <property type="term" value="F:diguanylate cyclase activity"/>
    <property type="evidence" value="ECO:0007669"/>
    <property type="project" value="UniProtKB-EC"/>
</dbReference>
<dbReference type="EC" id="2.7.7.65" evidence="1"/>
<feature type="transmembrane region" description="Helical" evidence="4">
    <location>
        <begin position="289"/>
        <end position="315"/>
    </location>
</feature>
<dbReference type="FunFam" id="3.30.70.270:FF:000001">
    <property type="entry name" value="Diguanylate cyclase domain protein"/>
    <property type="match status" value="1"/>
</dbReference>
<feature type="domain" description="GGDEF" evidence="5">
    <location>
        <begin position="391"/>
        <end position="526"/>
    </location>
</feature>
<dbReference type="OrthoDB" id="9790367at2"/>
<dbReference type="InterPro" id="IPR029150">
    <property type="entry name" value="dCache_3"/>
</dbReference>
<protein>
    <recommendedName>
        <fullName evidence="1">diguanylate cyclase</fullName>
        <ecNumber evidence="1">2.7.7.65</ecNumber>
    </recommendedName>
</protein>
<dbReference type="PANTHER" id="PTHR45138:SF9">
    <property type="entry name" value="DIGUANYLATE CYCLASE DGCM-RELATED"/>
    <property type="match status" value="1"/>
</dbReference>
<dbReference type="Pfam" id="PF14827">
    <property type="entry name" value="dCache_3"/>
    <property type="match status" value="1"/>
</dbReference>
<reference evidence="6" key="2">
    <citation type="submission" date="2006-05" db="EMBL/GenBank/DDBJ databases">
        <title>Sequencing of the draft genome and assembly of Desulfuromonas acetoxidans DSM 684.</title>
        <authorList>
            <consortium name="US DOE Joint Genome Institute (JGI-PGF)"/>
            <person name="Copeland A."/>
            <person name="Lucas S."/>
            <person name="Lapidus A."/>
            <person name="Barry K."/>
            <person name="Detter J.C."/>
            <person name="Glavina del Rio T."/>
            <person name="Hammon N."/>
            <person name="Israni S."/>
            <person name="Dalin E."/>
            <person name="Tice H."/>
            <person name="Bruce D."/>
            <person name="Pitluck S."/>
            <person name="Richardson P."/>
        </authorList>
    </citation>
    <scope>NUCLEOTIDE SEQUENCE [LARGE SCALE GENOMIC DNA]</scope>
    <source>
        <strain evidence="6">DSM 684</strain>
    </source>
</reference>
<dbReference type="GO" id="GO:0043709">
    <property type="term" value="P:cell adhesion involved in single-species biofilm formation"/>
    <property type="evidence" value="ECO:0007669"/>
    <property type="project" value="TreeGrafter"/>
</dbReference>
<keyword evidence="3" id="KW-0175">Coiled coil</keyword>
<dbReference type="InterPro" id="IPR029787">
    <property type="entry name" value="Nucleotide_cyclase"/>
</dbReference>
<dbReference type="PANTHER" id="PTHR45138">
    <property type="entry name" value="REGULATORY COMPONENTS OF SENSORY TRANSDUCTION SYSTEM"/>
    <property type="match status" value="1"/>
</dbReference>
<dbReference type="SUPFAM" id="SSF103190">
    <property type="entry name" value="Sensory domain-like"/>
    <property type="match status" value="1"/>
</dbReference>
<dbReference type="InterPro" id="IPR043128">
    <property type="entry name" value="Rev_trsase/Diguanyl_cyclase"/>
</dbReference>
<dbReference type="Proteomes" id="UP000005695">
    <property type="component" value="Unassembled WGS sequence"/>
</dbReference>
<evidence type="ECO:0000256" key="3">
    <source>
        <dbReference type="SAM" id="Coils"/>
    </source>
</evidence>
<sequence>MSIRSKIIALVIFLQLILTITMGSLFLHEHSSHEQDTLNHIGKNLKNNLLRENHETETLYPARLKKFVSTTAGLIAAFSHNNQAVLAQLSQRKLAELRQEDPAFSAIAFIAKNGNVIYHTTDPARIGDNVGHVPFAKDSLENRKPINGLVLSLGGLAYRFSYPVYQSERYLGIIVFAVKPTRALELASQDFGVCCGIFINNRFVDRLQKEERFSREDKTLITSTGRCFTNRAFLEKFPLVATAQAFKLQHQSYQKFPAIPIKNYRGSVIGEIQAMLNTTGLEESFERSLYHSALICLGVFIITIIVLHAGTGFFLQRVKQLQSQLETKVFRRTQALQTLNEKLSQEIRERKRSQKALQKMSENDMLTNIYNRRKFNTYFSREWDAALREKRVVSLLMIDIDYFKNYNDHYGHLAGDDALIAVAATLKNKLTRPRDFVARYGGEEFVCLLPETSMDAAIYLAEKLRLEIQKLNYVHEYSVAAGHITISVGVASAIPTAGQAKEDLIDQADKALYRAKEAGRNCTKAV</sequence>
<dbReference type="SUPFAM" id="SSF55073">
    <property type="entry name" value="Nucleotide cyclase"/>
    <property type="match status" value="1"/>
</dbReference>